<dbReference type="InterPro" id="IPR003838">
    <property type="entry name" value="ABC3_permease_C"/>
</dbReference>
<feature type="transmembrane region" description="Helical" evidence="8">
    <location>
        <begin position="265"/>
        <end position="289"/>
    </location>
</feature>
<name>N9V727_9GAMM</name>
<comment type="subcellular location">
    <subcellularLocation>
        <location evidence="1">Cell membrane</location>
        <topology evidence="1">Multi-pass membrane protein</topology>
    </subcellularLocation>
</comment>
<dbReference type="PANTHER" id="PTHR30572">
    <property type="entry name" value="MEMBRANE COMPONENT OF TRANSPORTER-RELATED"/>
    <property type="match status" value="1"/>
</dbReference>
<reference evidence="11 12" key="1">
    <citation type="journal article" date="2013" name="Genome Announc.">
        <title>Draft Genome Sequence of the Aeromonas diversa Type Strain.</title>
        <authorList>
            <person name="Farfan M."/>
            <person name="Spataro N."/>
            <person name="Sanglas A."/>
            <person name="Albarral V."/>
            <person name="Loren J.G."/>
            <person name="Bosch E."/>
            <person name="Fuste M.C."/>
        </authorList>
    </citation>
    <scope>NUCLEOTIDE SEQUENCE [LARGE SCALE GENOMIC DNA]</scope>
    <source>
        <strain evidence="11 12">2478-85</strain>
    </source>
</reference>
<feature type="compositionally biased region" description="Low complexity" evidence="7">
    <location>
        <begin position="533"/>
        <end position="544"/>
    </location>
</feature>
<dbReference type="InterPro" id="IPR025857">
    <property type="entry name" value="MacB_PCD"/>
</dbReference>
<dbReference type="GO" id="GO:0005886">
    <property type="term" value="C:plasma membrane"/>
    <property type="evidence" value="ECO:0007669"/>
    <property type="project" value="UniProtKB-SubCell"/>
</dbReference>
<evidence type="ECO:0000256" key="3">
    <source>
        <dbReference type="ARBA" id="ARBA00022692"/>
    </source>
</evidence>
<feature type="region of interest" description="Disordered" evidence="7">
    <location>
        <begin position="395"/>
        <end position="632"/>
    </location>
</feature>
<dbReference type="Pfam" id="PF02687">
    <property type="entry name" value="FtsX"/>
    <property type="match status" value="1"/>
</dbReference>
<sequence length="632" mass="65122">MLGRDAIAFAATALLRHRGRALTLIAAVSLSVASVLLLTALGEGARRYVAAEFASLGKDLLVMFPGRKETRGGLPPLTGNSLRGITLEDVDFLARREPALRLVPLVLGTAEVAAGGRLRSAMVLGTRNGLRETHGLSLTSGRWLPAGSPPVILLGATLSRELFGERDPVGQWVRLDGRRYRVVGRFTSQSSNLGMDLAETALIPVERALTQFNTEVLFRLVIQPLAGQGLDALTARLERLMQARHGTLDVTLVRRDAMLAAFSSILATLTLAVAGIGAISLLVSGIMMMNLALISTRQRTGEIGLLKALGADGATIRRLFLWEALLLAGGGGLLGVALGYLLVALGGVLWPAFPLAVPWQAPLISLPAAIAVGLFSAGCRPAGRHVRSRSAACAAASGGPDARRGSDGLAVARPWGRRQPQPALGARHRHRHRRRHPAHRHRRGAAPLPAGELRPVWHPAGGGHPGQDPDRRRTPGPAVEQPPTAVAGRRGPGAPARGGVGAACGAGTGGGAQPGADPQHRHPGYRLGGAGGLAPDPGRGALPAGRGGGHAARPDGAGGQGGGRAVPPRRSAGEPDPGGRSALSGGGGAGPQGAVPRLRSRRHDLCAGGPRPGPVQPGRAAGDRSRLWGRGG</sequence>
<keyword evidence="2" id="KW-1003">Cell membrane</keyword>
<feature type="transmembrane region" description="Helical" evidence="8">
    <location>
        <begin position="21"/>
        <end position="41"/>
    </location>
</feature>
<evidence type="ECO:0000256" key="1">
    <source>
        <dbReference type="ARBA" id="ARBA00004651"/>
    </source>
</evidence>
<dbReference type="Proteomes" id="UP000023775">
    <property type="component" value="Unassembled WGS sequence"/>
</dbReference>
<feature type="compositionally biased region" description="Basic residues" evidence="7">
    <location>
        <begin position="426"/>
        <end position="444"/>
    </location>
</feature>
<evidence type="ECO:0000259" key="10">
    <source>
        <dbReference type="Pfam" id="PF12704"/>
    </source>
</evidence>
<keyword evidence="12" id="KW-1185">Reference proteome</keyword>
<evidence type="ECO:0000256" key="5">
    <source>
        <dbReference type="ARBA" id="ARBA00023136"/>
    </source>
</evidence>
<feature type="domain" description="ABC3 transporter permease C-terminal" evidence="9">
    <location>
        <begin position="276"/>
        <end position="377"/>
    </location>
</feature>
<gene>
    <name evidence="11" type="ORF">G114_14846</name>
</gene>
<dbReference type="PANTHER" id="PTHR30572:SF4">
    <property type="entry name" value="ABC TRANSPORTER PERMEASE YTRF"/>
    <property type="match status" value="1"/>
</dbReference>
<feature type="compositionally biased region" description="Low complexity" evidence="7">
    <location>
        <begin position="482"/>
        <end position="495"/>
    </location>
</feature>
<comment type="similarity">
    <text evidence="6">Belongs to the ABC-4 integral membrane protein family.</text>
</comment>
<keyword evidence="4 8" id="KW-1133">Transmembrane helix</keyword>
<evidence type="ECO:0000256" key="2">
    <source>
        <dbReference type="ARBA" id="ARBA00022475"/>
    </source>
</evidence>
<accession>N9V727</accession>
<feature type="compositionally biased region" description="Gly residues" evidence="7">
    <location>
        <begin position="496"/>
        <end position="513"/>
    </location>
</feature>
<feature type="transmembrane region" description="Helical" evidence="8">
    <location>
        <begin position="325"/>
        <end position="353"/>
    </location>
</feature>
<evidence type="ECO:0000256" key="7">
    <source>
        <dbReference type="SAM" id="MobiDB-lite"/>
    </source>
</evidence>
<evidence type="ECO:0000256" key="8">
    <source>
        <dbReference type="SAM" id="Phobius"/>
    </source>
</evidence>
<dbReference type="Pfam" id="PF12704">
    <property type="entry name" value="MacB_PCD"/>
    <property type="match status" value="1"/>
</dbReference>
<dbReference type="EMBL" id="APVG01000044">
    <property type="protein sequence ID" value="ENY71082.1"/>
    <property type="molecule type" value="Genomic_DNA"/>
</dbReference>
<organism evidence="11 12">
    <name type="scientific">Aeromonas diversa CDC 2478-85</name>
    <dbReference type="NCBI Taxonomy" id="1268237"/>
    <lineage>
        <taxon>Bacteria</taxon>
        <taxon>Pseudomonadati</taxon>
        <taxon>Pseudomonadota</taxon>
        <taxon>Gammaproteobacteria</taxon>
        <taxon>Aeromonadales</taxon>
        <taxon>Aeromonadaceae</taxon>
        <taxon>Aeromonas</taxon>
    </lineage>
</organism>
<evidence type="ECO:0000259" key="9">
    <source>
        <dbReference type="Pfam" id="PF02687"/>
    </source>
</evidence>
<dbReference type="GO" id="GO:0022857">
    <property type="term" value="F:transmembrane transporter activity"/>
    <property type="evidence" value="ECO:0007669"/>
    <property type="project" value="TreeGrafter"/>
</dbReference>
<evidence type="ECO:0000313" key="12">
    <source>
        <dbReference type="Proteomes" id="UP000023775"/>
    </source>
</evidence>
<comment type="caution">
    <text evidence="11">The sequence shown here is derived from an EMBL/GenBank/DDBJ whole genome shotgun (WGS) entry which is preliminary data.</text>
</comment>
<evidence type="ECO:0000313" key="11">
    <source>
        <dbReference type="EMBL" id="ENY71082.1"/>
    </source>
</evidence>
<evidence type="ECO:0000256" key="6">
    <source>
        <dbReference type="ARBA" id="ARBA00038076"/>
    </source>
</evidence>
<keyword evidence="3 8" id="KW-0812">Transmembrane</keyword>
<feature type="compositionally biased region" description="Gly residues" evidence="7">
    <location>
        <begin position="545"/>
        <end position="564"/>
    </location>
</feature>
<feature type="transmembrane region" description="Helical" evidence="8">
    <location>
        <begin position="359"/>
        <end position="379"/>
    </location>
</feature>
<keyword evidence="5 8" id="KW-0472">Membrane</keyword>
<dbReference type="AlphaFoldDB" id="N9V727"/>
<protein>
    <submittedName>
        <fullName evidence="11">Antimicrobial peptide ABC transporter permease</fullName>
    </submittedName>
</protein>
<feature type="domain" description="MacB-like periplasmic core" evidence="10">
    <location>
        <begin position="24"/>
        <end position="239"/>
    </location>
</feature>
<proteinExistence type="inferred from homology"/>
<dbReference type="eggNOG" id="COG0577">
    <property type="taxonomic scope" value="Bacteria"/>
</dbReference>
<evidence type="ECO:0000256" key="4">
    <source>
        <dbReference type="ARBA" id="ARBA00022989"/>
    </source>
</evidence>
<dbReference type="InterPro" id="IPR050250">
    <property type="entry name" value="Macrolide_Exporter_MacB"/>
</dbReference>